<evidence type="ECO:0000256" key="3">
    <source>
        <dbReference type="ARBA" id="ARBA00022723"/>
    </source>
</evidence>
<evidence type="ECO:0000256" key="5">
    <source>
        <dbReference type="ARBA" id="ARBA00023204"/>
    </source>
</evidence>
<keyword evidence="6" id="KW-0539">Nucleus</keyword>
<reference evidence="10" key="1">
    <citation type="submission" date="2016-06" db="UniProtKB">
        <authorList>
            <consortium name="WormBaseParasite"/>
        </authorList>
    </citation>
    <scope>IDENTIFICATION</scope>
</reference>
<dbReference type="Proteomes" id="UP000271098">
    <property type="component" value="Unassembled WGS sequence"/>
</dbReference>
<keyword evidence="3" id="KW-0479">Metal-binding</keyword>
<dbReference type="GO" id="GO:0042276">
    <property type="term" value="P:error-prone translesion synthesis"/>
    <property type="evidence" value="ECO:0007669"/>
    <property type="project" value="TreeGrafter"/>
</dbReference>
<organism evidence="10">
    <name type="scientific">Gongylonema pulchrum</name>
    <dbReference type="NCBI Taxonomy" id="637853"/>
    <lineage>
        <taxon>Eukaryota</taxon>
        <taxon>Metazoa</taxon>
        <taxon>Ecdysozoa</taxon>
        <taxon>Nematoda</taxon>
        <taxon>Chromadorea</taxon>
        <taxon>Rhabditida</taxon>
        <taxon>Spirurina</taxon>
        <taxon>Spiruromorpha</taxon>
        <taxon>Spiruroidea</taxon>
        <taxon>Gongylonematidae</taxon>
        <taxon>Gongylonema</taxon>
    </lineage>
</organism>
<evidence type="ECO:0000256" key="6">
    <source>
        <dbReference type="ARBA" id="ARBA00023242"/>
    </source>
</evidence>
<evidence type="ECO:0000313" key="10">
    <source>
        <dbReference type="WBParaSite" id="GPUH_0000639201-mRNA-1"/>
    </source>
</evidence>
<comment type="subcellular location">
    <subcellularLocation>
        <location evidence="1">Nucleus</location>
    </subcellularLocation>
</comment>
<dbReference type="Pfam" id="PF00817">
    <property type="entry name" value="IMS"/>
    <property type="match status" value="1"/>
</dbReference>
<evidence type="ECO:0000313" key="9">
    <source>
        <dbReference type="Proteomes" id="UP000271098"/>
    </source>
</evidence>
<keyword evidence="4" id="KW-0227">DNA damage</keyword>
<dbReference type="EMBL" id="UYRT01014881">
    <property type="protein sequence ID" value="VDK54500.1"/>
    <property type="molecule type" value="Genomic_DNA"/>
</dbReference>
<dbReference type="GO" id="GO:0005657">
    <property type="term" value="C:replication fork"/>
    <property type="evidence" value="ECO:0007669"/>
    <property type="project" value="TreeGrafter"/>
</dbReference>
<evidence type="ECO:0000313" key="8">
    <source>
        <dbReference type="EMBL" id="VDK54500.1"/>
    </source>
</evidence>
<evidence type="ECO:0000259" key="7">
    <source>
        <dbReference type="Pfam" id="PF00817"/>
    </source>
</evidence>
<dbReference type="Gene3D" id="3.40.1170.60">
    <property type="match status" value="1"/>
</dbReference>
<evidence type="ECO:0000256" key="2">
    <source>
        <dbReference type="ARBA" id="ARBA00022679"/>
    </source>
</evidence>
<dbReference type="AlphaFoldDB" id="A0A183DCE2"/>
<reference evidence="8 9" key="2">
    <citation type="submission" date="2018-11" db="EMBL/GenBank/DDBJ databases">
        <authorList>
            <consortium name="Pathogen Informatics"/>
        </authorList>
    </citation>
    <scope>NUCLEOTIDE SEQUENCE [LARGE SCALE GENOMIC DNA]</scope>
</reference>
<dbReference type="GO" id="GO:0009314">
    <property type="term" value="P:response to radiation"/>
    <property type="evidence" value="ECO:0007669"/>
    <property type="project" value="TreeGrafter"/>
</dbReference>
<feature type="domain" description="UmuC" evidence="7">
    <location>
        <begin position="29"/>
        <end position="78"/>
    </location>
</feature>
<dbReference type="GO" id="GO:0005634">
    <property type="term" value="C:nucleus"/>
    <property type="evidence" value="ECO:0007669"/>
    <property type="project" value="UniProtKB-SubCell"/>
</dbReference>
<dbReference type="OrthoDB" id="5723at2759"/>
<dbReference type="GO" id="GO:0006281">
    <property type="term" value="P:DNA repair"/>
    <property type="evidence" value="ECO:0007669"/>
    <property type="project" value="UniProtKB-KW"/>
</dbReference>
<keyword evidence="5" id="KW-0234">DNA repair</keyword>
<dbReference type="SUPFAM" id="SSF56672">
    <property type="entry name" value="DNA/RNA polymerases"/>
    <property type="match status" value="1"/>
</dbReference>
<dbReference type="GO" id="GO:0035861">
    <property type="term" value="C:site of double-strand break"/>
    <property type="evidence" value="ECO:0007669"/>
    <property type="project" value="TreeGrafter"/>
</dbReference>
<name>A0A183DCE2_9BILA</name>
<dbReference type="GO" id="GO:0003887">
    <property type="term" value="F:DNA-directed DNA polymerase activity"/>
    <property type="evidence" value="ECO:0007669"/>
    <property type="project" value="TreeGrafter"/>
</dbReference>
<dbReference type="PANTHER" id="PTHR45873:SF1">
    <property type="entry name" value="DNA POLYMERASE ETA"/>
    <property type="match status" value="1"/>
</dbReference>
<dbReference type="WBParaSite" id="GPUH_0000639201-mRNA-1">
    <property type="protein sequence ID" value="GPUH_0000639201-mRNA-1"/>
    <property type="gene ID" value="GPUH_0000639201"/>
</dbReference>
<keyword evidence="2" id="KW-0808">Transferase</keyword>
<dbReference type="GO" id="GO:0046872">
    <property type="term" value="F:metal ion binding"/>
    <property type="evidence" value="ECO:0007669"/>
    <property type="project" value="UniProtKB-KW"/>
</dbReference>
<gene>
    <name evidence="8" type="ORF">GPUH_LOCUS6379</name>
</gene>
<evidence type="ECO:0000256" key="1">
    <source>
        <dbReference type="ARBA" id="ARBA00004123"/>
    </source>
</evidence>
<protein>
    <submittedName>
        <fullName evidence="10">UmuC domain-containing protein</fullName>
    </submittedName>
</protein>
<sequence length="86" mass="9906">MHAPRRLLTPSIDYFNFRKMAIDLLFFSLLAISYEARAFGVKRGMFGEQAKAICPDLTLCYVPCGEHVDKADITRYRCVWKKLPSC</sequence>
<evidence type="ECO:0000256" key="4">
    <source>
        <dbReference type="ARBA" id="ARBA00022763"/>
    </source>
</evidence>
<accession>A0A183DCE2</accession>
<dbReference type="InterPro" id="IPR043502">
    <property type="entry name" value="DNA/RNA_pol_sf"/>
</dbReference>
<dbReference type="PANTHER" id="PTHR45873">
    <property type="entry name" value="DNA POLYMERASE ETA"/>
    <property type="match status" value="1"/>
</dbReference>
<proteinExistence type="predicted"/>
<keyword evidence="9" id="KW-1185">Reference proteome</keyword>
<dbReference type="InterPro" id="IPR001126">
    <property type="entry name" value="UmuC"/>
</dbReference>
<dbReference type="InterPro" id="IPR052230">
    <property type="entry name" value="DNA_polymerase_eta"/>
</dbReference>